<keyword evidence="4" id="KW-1185">Reference proteome</keyword>
<dbReference type="OrthoDB" id="9805123at2"/>
<keyword evidence="1" id="KW-0732">Signal</keyword>
<keyword evidence="3" id="KW-0378">Hydrolase</keyword>
<dbReference type="AlphaFoldDB" id="A0A143PNX9"/>
<dbReference type="STRING" id="1855912.LuPra_03334"/>
<gene>
    <name evidence="3" type="ORF">LuPra_03334</name>
</gene>
<evidence type="ECO:0000259" key="2">
    <source>
        <dbReference type="Pfam" id="PF05448"/>
    </source>
</evidence>
<sequence length="597" mass="64805" precursor="true">MVVLILALLAQSPAPAAATPPAVTAAAADRRNVEVPDTDTHMVLADFATKDAWEAHRARVRLQILTAAGLDPMPEKTPLHPQRFGKLERDGYTIEKVLLETWPGFFLGGNLYVPTTPGKHPAVVSPHGHWNYGRLEHQPLASIPLRAANLARRGHVVFIYDMVGYNDTIQVPHSFNGRRETLWAFSPLGLQLWDSIRVVDYIASLPEVDDTRIGATGASGGGTQTFLLAAVDDRIAYAAPVNMVSAYMQGGSYCENAPGLRLGISNLDIAATLAPKPMLLISATGDWTKHVPQEEYPAIKRIYDLYGAGEKLTEHQVDAPHNYNQETREHVYRFLDQQAFGRTDDGKEKSAPIEKLGDMLALMNHPLPAHALNYDGLLADWQRVARAQADATEDLVVLRARFARVLAVPSLAHVSRDWMGVISRGDGDRILSAWTPGKGRPLVVVHPDGVPAGLALPEVEAARKAKRPLLVLGVFQTGSSVAPRKRTHNHWLTFNVSDDQARVHDIAASLAWLKVDGGADVLATGAARYWAAVAVAATGGSHALAFDVNALSGDDQVLEEQCFIPALQRAGGLRTVQRLVARSDSWPRSSSGQGSLR</sequence>
<dbReference type="EMBL" id="CP015136">
    <property type="protein sequence ID" value="AMY10106.1"/>
    <property type="molecule type" value="Genomic_DNA"/>
</dbReference>
<accession>A0A143PNX9</accession>
<reference evidence="3 4" key="1">
    <citation type="journal article" date="2016" name="Genome Announc.">
        <title>First Complete Genome Sequence of a Subdivision 6 Acidobacterium Strain.</title>
        <authorList>
            <person name="Huang S."/>
            <person name="Vieira S."/>
            <person name="Bunk B."/>
            <person name="Riedel T."/>
            <person name="Sproer C."/>
            <person name="Overmann J."/>
        </authorList>
    </citation>
    <scope>NUCLEOTIDE SEQUENCE [LARGE SCALE GENOMIC DNA]</scope>
    <source>
        <strain evidence="4">DSM 100886 HEG_-6_39</strain>
    </source>
</reference>
<dbReference type="GO" id="GO:0016787">
    <property type="term" value="F:hydrolase activity"/>
    <property type="evidence" value="ECO:0007669"/>
    <property type="project" value="UniProtKB-KW"/>
</dbReference>
<dbReference type="Gene3D" id="3.40.50.1820">
    <property type="entry name" value="alpha/beta hydrolase"/>
    <property type="match status" value="1"/>
</dbReference>
<dbReference type="Pfam" id="PF05448">
    <property type="entry name" value="AXE1"/>
    <property type="match status" value="1"/>
</dbReference>
<evidence type="ECO:0000256" key="1">
    <source>
        <dbReference type="SAM" id="SignalP"/>
    </source>
</evidence>
<dbReference type="InterPro" id="IPR029058">
    <property type="entry name" value="AB_hydrolase_fold"/>
</dbReference>
<organism evidence="3 4">
    <name type="scientific">Luteitalea pratensis</name>
    <dbReference type="NCBI Taxonomy" id="1855912"/>
    <lineage>
        <taxon>Bacteria</taxon>
        <taxon>Pseudomonadati</taxon>
        <taxon>Acidobacteriota</taxon>
        <taxon>Vicinamibacteria</taxon>
        <taxon>Vicinamibacterales</taxon>
        <taxon>Vicinamibacteraceae</taxon>
        <taxon>Luteitalea</taxon>
    </lineage>
</organism>
<reference evidence="4" key="2">
    <citation type="submission" date="2016-04" db="EMBL/GenBank/DDBJ databases">
        <title>First Complete Genome Sequence of a Subdivision 6 Acidobacterium.</title>
        <authorList>
            <person name="Huang S."/>
            <person name="Vieira S."/>
            <person name="Bunk B."/>
            <person name="Riedel T."/>
            <person name="Sproeer C."/>
            <person name="Overmann J."/>
        </authorList>
    </citation>
    <scope>NUCLEOTIDE SEQUENCE [LARGE SCALE GENOMIC DNA]</scope>
    <source>
        <strain evidence="4">DSM 100886 HEG_-6_39</strain>
    </source>
</reference>
<dbReference type="RefSeq" id="WP_110171783.1">
    <property type="nucleotide sequence ID" value="NZ_CP015136.1"/>
</dbReference>
<dbReference type="Proteomes" id="UP000076079">
    <property type="component" value="Chromosome"/>
</dbReference>
<feature type="domain" description="Acetyl xylan esterase" evidence="2">
    <location>
        <begin position="193"/>
        <end position="240"/>
    </location>
</feature>
<feature type="signal peptide" evidence="1">
    <location>
        <begin position="1"/>
        <end position="18"/>
    </location>
</feature>
<protein>
    <submittedName>
        <fullName evidence="3">Putative dienelactone hydrolase</fullName>
    </submittedName>
</protein>
<evidence type="ECO:0000313" key="3">
    <source>
        <dbReference type="EMBL" id="AMY10106.1"/>
    </source>
</evidence>
<dbReference type="PANTHER" id="PTHR22946:SF8">
    <property type="entry name" value="ACETYL XYLAN ESTERASE DOMAIN-CONTAINING PROTEIN"/>
    <property type="match status" value="1"/>
</dbReference>
<name>A0A143PNX9_LUTPR</name>
<dbReference type="InterPro" id="IPR008391">
    <property type="entry name" value="AXE1_dom"/>
</dbReference>
<dbReference type="KEGG" id="abac:LuPra_03334"/>
<evidence type="ECO:0000313" key="4">
    <source>
        <dbReference type="Proteomes" id="UP000076079"/>
    </source>
</evidence>
<dbReference type="PANTHER" id="PTHR22946">
    <property type="entry name" value="DIENELACTONE HYDROLASE DOMAIN-CONTAINING PROTEIN-RELATED"/>
    <property type="match status" value="1"/>
</dbReference>
<feature type="chain" id="PRO_5007511740" evidence="1">
    <location>
        <begin position="19"/>
        <end position="597"/>
    </location>
</feature>
<dbReference type="InterPro" id="IPR050261">
    <property type="entry name" value="FrsA_esterase"/>
</dbReference>
<dbReference type="PATRIC" id="fig|1813736.3.peg.3540"/>
<proteinExistence type="predicted"/>
<dbReference type="SUPFAM" id="SSF53474">
    <property type="entry name" value="alpha/beta-Hydrolases"/>
    <property type="match status" value="1"/>
</dbReference>